<reference evidence="5" key="1">
    <citation type="submission" date="2021-02" db="EMBL/GenBank/DDBJ databases">
        <authorList>
            <person name="Nowell W R."/>
        </authorList>
    </citation>
    <scope>NUCLEOTIDE SEQUENCE</scope>
</reference>
<dbReference type="PROSITE" id="PS51698">
    <property type="entry name" value="U_BOX"/>
    <property type="match status" value="1"/>
</dbReference>
<dbReference type="Gene3D" id="1.10.510.10">
    <property type="entry name" value="Transferase(Phosphotransferase) domain 1"/>
    <property type="match status" value="2"/>
</dbReference>
<dbReference type="GO" id="GO:0043235">
    <property type="term" value="C:receptor complex"/>
    <property type="evidence" value="ECO:0007669"/>
    <property type="project" value="TreeGrafter"/>
</dbReference>
<comment type="caution">
    <text evidence="5">The sequence shown here is derived from an EMBL/GenBank/DDBJ whole genome shotgun (WGS) entry which is preliminary data.</text>
</comment>
<dbReference type="InterPro" id="IPR013083">
    <property type="entry name" value="Znf_RING/FYVE/PHD"/>
</dbReference>
<dbReference type="SMART" id="SM00504">
    <property type="entry name" value="Ubox"/>
    <property type="match status" value="1"/>
</dbReference>
<keyword evidence="2" id="KW-0677">Repeat</keyword>
<organism evidence="5 6">
    <name type="scientific">Rotaria socialis</name>
    <dbReference type="NCBI Taxonomy" id="392032"/>
    <lineage>
        <taxon>Eukaryota</taxon>
        <taxon>Metazoa</taxon>
        <taxon>Spiralia</taxon>
        <taxon>Gnathifera</taxon>
        <taxon>Rotifera</taxon>
        <taxon>Eurotatoria</taxon>
        <taxon>Bdelloidea</taxon>
        <taxon>Philodinida</taxon>
        <taxon>Philodinidae</taxon>
        <taxon>Rotaria</taxon>
    </lineage>
</organism>
<dbReference type="SUPFAM" id="SSF52047">
    <property type="entry name" value="RNI-like"/>
    <property type="match status" value="1"/>
</dbReference>
<keyword evidence="1" id="KW-0433">Leucine-rich repeat</keyword>
<dbReference type="InterPro" id="IPR001611">
    <property type="entry name" value="Leu-rich_rpt"/>
</dbReference>
<dbReference type="EMBL" id="CAJNYT010000971">
    <property type="protein sequence ID" value="CAF3386553.1"/>
    <property type="molecule type" value="Genomic_DNA"/>
</dbReference>
<dbReference type="InterPro" id="IPR001245">
    <property type="entry name" value="Ser-Thr/Tyr_kinase_cat_dom"/>
</dbReference>
<dbReference type="PANTHER" id="PTHR24416:SF600">
    <property type="entry name" value="PDGF- AND VEGF-RECEPTOR RELATED, ISOFORM J"/>
    <property type="match status" value="1"/>
</dbReference>
<proteinExistence type="predicted"/>
<feature type="domain" description="U-box" evidence="4">
    <location>
        <begin position="1"/>
        <end position="61"/>
    </location>
</feature>
<dbReference type="InterPro" id="IPR000719">
    <property type="entry name" value="Prot_kinase_dom"/>
</dbReference>
<evidence type="ECO:0000256" key="2">
    <source>
        <dbReference type="ARBA" id="ARBA00022737"/>
    </source>
</evidence>
<dbReference type="SMART" id="SM00368">
    <property type="entry name" value="LRR_RI"/>
    <property type="match status" value="7"/>
</dbReference>
<dbReference type="InterPro" id="IPR011009">
    <property type="entry name" value="Kinase-like_dom_sf"/>
</dbReference>
<dbReference type="GO" id="GO:0004842">
    <property type="term" value="F:ubiquitin-protein transferase activity"/>
    <property type="evidence" value="ECO:0007669"/>
    <property type="project" value="InterPro"/>
</dbReference>
<dbReference type="PROSITE" id="PS50011">
    <property type="entry name" value="PROTEIN_KINASE_DOM"/>
    <property type="match status" value="1"/>
</dbReference>
<dbReference type="GO" id="GO:0016567">
    <property type="term" value="P:protein ubiquitination"/>
    <property type="evidence" value="ECO:0007669"/>
    <property type="project" value="InterPro"/>
</dbReference>
<dbReference type="SUPFAM" id="SSF57850">
    <property type="entry name" value="RING/U-box"/>
    <property type="match status" value="1"/>
</dbReference>
<dbReference type="AlphaFoldDB" id="A0A817Z4U5"/>
<dbReference type="PROSITE" id="PS00109">
    <property type="entry name" value="PROTEIN_KINASE_TYR"/>
    <property type="match status" value="1"/>
</dbReference>
<dbReference type="SUPFAM" id="SSF56112">
    <property type="entry name" value="Protein kinase-like (PK-like)"/>
    <property type="match status" value="1"/>
</dbReference>
<dbReference type="GO" id="GO:0005886">
    <property type="term" value="C:plasma membrane"/>
    <property type="evidence" value="ECO:0007669"/>
    <property type="project" value="TreeGrafter"/>
</dbReference>
<dbReference type="InterPro" id="IPR050122">
    <property type="entry name" value="RTK"/>
</dbReference>
<sequence>MFREPVTGQDGHTYERGAIISWLKKYRTSPITRESMTIDSLQPNHHVKQLVGEFKTSSLQKRFLFKFDIDIQKAEGKPICQSPGKTIHRAEWISKPGPDVVLCAIEGATASLEASCYVELSSHPHIVHTYGLAENDFNRLMLIQEYATKGDLAEALKENEFQPSQLVLLEIFLQIVDAMVYLANYGIVHGDLACRNVFVFRFHNSNPQENLVKLSDFGLIRSSTLYSVVGSTVSTANLLVPARYAAPEILQIEGFSNYSEKSDVYSMGILMWEAYSQGQSPYTSIEDDNDVRRLKLNEDIFSRPENCDEKLWNIIVQCDDNDVRRLKLNEDIFSRPENCDEKLWNIIVQCWHQQPEVRPTFKMLKQSLLELKLQSIISSNGVQNKNMENKTTLEKLNLNWRELCEEEVQHVAKILTNNRTLTQLKLVDNDITHKGARCLARALRINQTLKEIDLRYNRIGDLGAQYFAEVLRKDEVIKHNIISLNINSNIQEDQKLNHLLKQFSQYDSTKLANVMRTNQNLKRLNLCWNKIGPQGAMHLAAALKQNQTLTTLDLGGNAIGDVGATYIAEALWTNKVVFFNILEIRAIHLFRHFAQTLTTLDLWGNAIGDAGAKYLAEALRNNEILTTLDLCGNVIGDVGAKYLVEALSMRSVKTLAVKSFTN</sequence>
<evidence type="ECO:0000313" key="5">
    <source>
        <dbReference type="EMBL" id="CAF3386553.1"/>
    </source>
</evidence>
<dbReference type="PANTHER" id="PTHR24416">
    <property type="entry name" value="TYROSINE-PROTEIN KINASE RECEPTOR"/>
    <property type="match status" value="1"/>
</dbReference>
<evidence type="ECO:0000259" key="3">
    <source>
        <dbReference type="PROSITE" id="PS50011"/>
    </source>
</evidence>
<dbReference type="GO" id="GO:0007169">
    <property type="term" value="P:cell surface receptor protein tyrosine kinase signaling pathway"/>
    <property type="evidence" value="ECO:0007669"/>
    <property type="project" value="TreeGrafter"/>
</dbReference>
<evidence type="ECO:0000256" key="1">
    <source>
        <dbReference type="ARBA" id="ARBA00022614"/>
    </source>
</evidence>
<dbReference type="Pfam" id="PF04564">
    <property type="entry name" value="U-box"/>
    <property type="match status" value="1"/>
</dbReference>
<dbReference type="Pfam" id="PF13516">
    <property type="entry name" value="LRR_6"/>
    <property type="match status" value="6"/>
</dbReference>
<gene>
    <name evidence="5" type="ORF">GRG538_LOCUS8700</name>
</gene>
<feature type="domain" description="Protein kinase" evidence="3">
    <location>
        <begin position="45"/>
        <end position="369"/>
    </location>
</feature>
<dbReference type="GO" id="GO:0005524">
    <property type="term" value="F:ATP binding"/>
    <property type="evidence" value="ECO:0007669"/>
    <property type="project" value="InterPro"/>
</dbReference>
<dbReference type="InterPro" id="IPR003613">
    <property type="entry name" value="Ubox_domain"/>
</dbReference>
<dbReference type="InterPro" id="IPR032675">
    <property type="entry name" value="LRR_dom_sf"/>
</dbReference>
<name>A0A817Z4U5_9BILA</name>
<dbReference type="Pfam" id="PF07714">
    <property type="entry name" value="PK_Tyr_Ser-Thr"/>
    <property type="match status" value="2"/>
</dbReference>
<dbReference type="CDD" id="cd16655">
    <property type="entry name" value="RING-Ubox_WDSUB1-like"/>
    <property type="match status" value="1"/>
</dbReference>
<dbReference type="GO" id="GO:0004714">
    <property type="term" value="F:transmembrane receptor protein tyrosine kinase activity"/>
    <property type="evidence" value="ECO:0007669"/>
    <property type="project" value="TreeGrafter"/>
</dbReference>
<protein>
    <submittedName>
        <fullName evidence="5">Uncharacterized protein</fullName>
    </submittedName>
</protein>
<dbReference type="Gene3D" id="3.80.10.10">
    <property type="entry name" value="Ribonuclease Inhibitor"/>
    <property type="match status" value="3"/>
</dbReference>
<dbReference type="Gene3D" id="3.30.40.10">
    <property type="entry name" value="Zinc/RING finger domain, C3HC4 (zinc finger)"/>
    <property type="match status" value="1"/>
</dbReference>
<dbReference type="InterPro" id="IPR008266">
    <property type="entry name" value="Tyr_kinase_AS"/>
</dbReference>
<evidence type="ECO:0000259" key="4">
    <source>
        <dbReference type="PROSITE" id="PS51698"/>
    </source>
</evidence>
<accession>A0A817Z4U5</accession>
<dbReference type="Proteomes" id="UP000663872">
    <property type="component" value="Unassembled WGS sequence"/>
</dbReference>
<evidence type="ECO:0000313" key="6">
    <source>
        <dbReference type="Proteomes" id="UP000663872"/>
    </source>
</evidence>